<dbReference type="InterPro" id="IPR015947">
    <property type="entry name" value="PUA-like_sf"/>
</dbReference>
<evidence type="ECO:0000313" key="2">
    <source>
        <dbReference type="EMBL" id="SVC37146.1"/>
    </source>
</evidence>
<dbReference type="EMBL" id="UINC01087622">
    <property type="protein sequence ID" value="SVC37146.1"/>
    <property type="molecule type" value="Genomic_DNA"/>
</dbReference>
<name>A0A382LKN1_9ZZZZ</name>
<dbReference type="Pfam" id="PF02190">
    <property type="entry name" value="LON_substr_bdg"/>
    <property type="match status" value="1"/>
</dbReference>
<dbReference type="PROSITE" id="PS51787">
    <property type="entry name" value="LON_N"/>
    <property type="match status" value="1"/>
</dbReference>
<reference evidence="2" key="1">
    <citation type="submission" date="2018-05" db="EMBL/GenBank/DDBJ databases">
        <authorList>
            <person name="Lanie J.A."/>
            <person name="Ng W.-L."/>
            <person name="Kazmierczak K.M."/>
            <person name="Andrzejewski T.M."/>
            <person name="Davidsen T.M."/>
            <person name="Wayne K.J."/>
            <person name="Tettelin H."/>
            <person name="Glass J.I."/>
            <person name="Rusch D."/>
            <person name="Podicherti R."/>
            <person name="Tsui H.-C.T."/>
            <person name="Winkler M.E."/>
        </authorList>
    </citation>
    <scope>NUCLEOTIDE SEQUENCE</scope>
</reference>
<dbReference type="InterPro" id="IPR046336">
    <property type="entry name" value="Lon_prtase_N_sf"/>
</dbReference>
<evidence type="ECO:0000259" key="1">
    <source>
        <dbReference type="PROSITE" id="PS51787"/>
    </source>
</evidence>
<organism evidence="2">
    <name type="scientific">marine metagenome</name>
    <dbReference type="NCBI Taxonomy" id="408172"/>
    <lineage>
        <taxon>unclassified sequences</taxon>
        <taxon>metagenomes</taxon>
        <taxon>ecological metagenomes</taxon>
    </lineage>
</organism>
<dbReference type="Gene3D" id="2.30.130.40">
    <property type="entry name" value="LON domain-like"/>
    <property type="match status" value="1"/>
</dbReference>
<feature type="domain" description="Lon N-terminal" evidence="1">
    <location>
        <begin position="20"/>
        <end position="89"/>
    </location>
</feature>
<dbReference type="InterPro" id="IPR003111">
    <property type="entry name" value="Lon_prtase_N"/>
</dbReference>
<accession>A0A382LKN1</accession>
<dbReference type="AlphaFoldDB" id="A0A382LKN1"/>
<protein>
    <recommendedName>
        <fullName evidence="1">Lon N-terminal domain-containing protein</fullName>
    </recommendedName>
</protein>
<proteinExistence type="predicted"/>
<feature type="non-terminal residue" evidence="2">
    <location>
        <position position="89"/>
    </location>
</feature>
<gene>
    <name evidence="2" type="ORF">METZ01_LOCUS290000</name>
</gene>
<dbReference type="SUPFAM" id="SSF88697">
    <property type="entry name" value="PUA domain-like"/>
    <property type="match status" value="1"/>
</dbReference>
<sequence>MSEDFEKDFNEDLLEESESYPVMPLRNTVLFPQQVIPIYIGRDKSLKLINELPSSSKHIVVVAQEDGSIENPEPDEMYSFGTLAVVLKV</sequence>